<dbReference type="Pfam" id="PF08447">
    <property type="entry name" value="PAS_3"/>
    <property type="match status" value="1"/>
</dbReference>
<dbReference type="SUPFAM" id="SSF55785">
    <property type="entry name" value="PYP-like sensor domain (PAS domain)"/>
    <property type="match status" value="2"/>
</dbReference>
<evidence type="ECO:0000256" key="1">
    <source>
        <dbReference type="PROSITE-ProRule" id="PRU00284"/>
    </source>
</evidence>
<protein>
    <submittedName>
        <fullName evidence="4">Biofilm dispersion protein BdlA</fullName>
    </submittedName>
</protein>
<dbReference type="InterPro" id="IPR050903">
    <property type="entry name" value="Bact_Chemotaxis_MeTrfase"/>
</dbReference>
<keyword evidence="5" id="KW-1185">Reference proteome</keyword>
<dbReference type="PRINTS" id="PR00260">
    <property type="entry name" value="CHEMTRNSDUCR"/>
</dbReference>
<dbReference type="Pfam" id="PF08448">
    <property type="entry name" value="PAS_4"/>
    <property type="match status" value="1"/>
</dbReference>
<keyword evidence="1" id="KW-0807">Transducer</keyword>
<dbReference type="GO" id="GO:0016020">
    <property type="term" value="C:membrane"/>
    <property type="evidence" value="ECO:0007669"/>
    <property type="project" value="InterPro"/>
</dbReference>
<dbReference type="CDD" id="cd00130">
    <property type="entry name" value="PAS"/>
    <property type="match status" value="1"/>
</dbReference>
<dbReference type="InterPro" id="IPR013656">
    <property type="entry name" value="PAS_4"/>
</dbReference>
<dbReference type="SMART" id="SM00086">
    <property type="entry name" value="PAC"/>
    <property type="match status" value="2"/>
</dbReference>
<dbReference type="Gene3D" id="1.10.287.950">
    <property type="entry name" value="Methyl-accepting chemotaxis protein"/>
    <property type="match status" value="1"/>
</dbReference>
<dbReference type="PANTHER" id="PTHR24422:SF10">
    <property type="entry name" value="CHEMOTAXIS PROTEIN METHYLTRANSFERASE 2"/>
    <property type="match status" value="1"/>
</dbReference>
<dbReference type="InterPro" id="IPR035965">
    <property type="entry name" value="PAS-like_dom_sf"/>
</dbReference>
<dbReference type="PATRIC" id="fig|1439726.3.peg.115"/>
<dbReference type="GO" id="GO:0006935">
    <property type="term" value="P:chemotaxis"/>
    <property type="evidence" value="ECO:0007669"/>
    <property type="project" value="InterPro"/>
</dbReference>
<dbReference type="PANTHER" id="PTHR24422">
    <property type="entry name" value="CHEMOTAXIS PROTEIN METHYLTRANSFERASE"/>
    <property type="match status" value="1"/>
</dbReference>
<dbReference type="Pfam" id="PF00015">
    <property type="entry name" value="MCPsignal"/>
    <property type="match status" value="1"/>
</dbReference>
<evidence type="ECO:0000259" key="2">
    <source>
        <dbReference type="PROSITE" id="PS50111"/>
    </source>
</evidence>
<feature type="domain" description="PAC" evidence="3">
    <location>
        <begin position="24"/>
        <end position="76"/>
    </location>
</feature>
<dbReference type="NCBIfam" id="TIGR00229">
    <property type="entry name" value="sensory_box"/>
    <property type="match status" value="2"/>
</dbReference>
<dbReference type="InterPro" id="IPR004089">
    <property type="entry name" value="MCPsignal_dom"/>
</dbReference>
<dbReference type="Proteomes" id="UP000094622">
    <property type="component" value="Unassembled WGS sequence"/>
</dbReference>
<dbReference type="PROSITE" id="PS50111">
    <property type="entry name" value="CHEMOTAXIS_TRANSDUC_2"/>
    <property type="match status" value="1"/>
</dbReference>
<dbReference type="Gene3D" id="3.30.450.20">
    <property type="entry name" value="PAS domain"/>
    <property type="match status" value="2"/>
</dbReference>
<dbReference type="InterPro" id="IPR000014">
    <property type="entry name" value="PAS"/>
</dbReference>
<dbReference type="InterPro" id="IPR004090">
    <property type="entry name" value="Chemotax_Me-accpt_rcpt"/>
</dbReference>
<dbReference type="PROSITE" id="PS50113">
    <property type="entry name" value="PAC"/>
    <property type="match status" value="2"/>
</dbReference>
<dbReference type="AlphaFoldDB" id="A0A1E3HA28"/>
<evidence type="ECO:0000259" key="3">
    <source>
        <dbReference type="PROSITE" id="PS50113"/>
    </source>
</evidence>
<dbReference type="SUPFAM" id="SSF58104">
    <property type="entry name" value="Methyl-accepting chemotaxis protein (MCP) signaling domain"/>
    <property type="match status" value="1"/>
</dbReference>
<dbReference type="GO" id="GO:0004888">
    <property type="term" value="F:transmembrane signaling receptor activity"/>
    <property type="evidence" value="ECO:0007669"/>
    <property type="project" value="InterPro"/>
</dbReference>
<name>A0A1E3HA28_9HYPH</name>
<proteinExistence type="predicted"/>
<reference evidence="4 5" key="1">
    <citation type="submission" date="2016-07" db="EMBL/GenBank/DDBJ databases">
        <title>Draft Genome Sequence of Methylobrevis pamukkalensis PK2.</title>
        <authorList>
            <person name="Vasilenko O.V."/>
            <person name="Doronina N.V."/>
            <person name="Shmareva M.N."/>
            <person name="Tarlachkov S.V."/>
            <person name="Mustakhimov I."/>
            <person name="Trotsenko Y.A."/>
        </authorList>
    </citation>
    <scope>NUCLEOTIDE SEQUENCE [LARGE SCALE GENOMIC DNA]</scope>
    <source>
        <strain evidence="4 5">PK2</strain>
    </source>
</reference>
<dbReference type="InterPro" id="IPR001610">
    <property type="entry name" value="PAC"/>
</dbReference>
<comment type="caution">
    <text evidence="4">The sequence shown here is derived from an EMBL/GenBank/DDBJ whole genome shotgun (WGS) entry which is preliminary data.</text>
</comment>
<evidence type="ECO:0000313" key="5">
    <source>
        <dbReference type="Proteomes" id="UP000094622"/>
    </source>
</evidence>
<dbReference type="GO" id="GO:0007165">
    <property type="term" value="P:signal transduction"/>
    <property type="evidence" value="ECO:0007669"/>
    <property type="project" value="UniProtKB-KW"/>
</dbReference>
<feature type="domain" description="PAC" evidence="3">
    <location>
        <begin position="146"/>
        <end position="198"/>
    </location>
</feature>
<dbReference type="EMBL" id="MCRJ01000001">
    <property type="protein sequence ID" value="ODN72616.1"/>
    <property type="molecule type" value="Genomic_DNA"/>
</dbReference>
<sequence length="328" mass="36060">MTPEDRDSAVYREFWKKLERGEVHVGAFKRITKDGRHVWIEATYNPVFGRGGRTIKVVKLATDITQRKLAALESAGQIAAINRAQAVIHFTLDGTVTEANQNFLDALGYRIEEIRGQHHRMFMEPGERDSAEYRRFWDDLRRGEFQSAECKRIGKGGREVWIQATYNPILDDAGRPLKVVKFATDITAQVEDRRRRHRLQGVMIDELAEVAKAISETSRQATDAATASAETSSNVQAVASGAEELVASVEEISRQVGQALVISTGAVRQAQDTTGVVASLASAAQKIGDVVALINSIAAQTNLLALNATIEAARAARPARASRWLPAR</sequence>
<feature type="domain" description="Methyl-accepting transducer" evidence="2">
    <location>
        <begin position="175"/>
        <end position="321"/>
    </location>
</feature>
<dbReference type="InterPro" id="IPR013655">
    <property type="entry name" value="PAS_fold_3"/>
</dbReference>
<organism evidence="4 5">
    <name type="scientific">Methylobrevis pamukkalensis</name>
    <dbReference type="NCBI Taxonomy" id="1439726"/>
    <lineage>
        <taxon>Bacteria</taxon>
        <taxon>Pseudomonadati</taxon>
        <taxon>Pseudomonadota</taxon>
        <taxon>Alphaproteobacteria</taxon>
        <taxon>Hyphomicrobiales</taxon>
        <taxon>Pleomorphomonadaceae</taxon>
        <taxon>Methylobrevis</taxon>
    </lineage>
</organism>
<accession>A0A1E3HA28</accession>
<dbReference type="InterPro" id="IPR000700">
    <property type="entry name" value="PAS-assoc_C"/>
</dbReference>
<evidence type="ECO:0000313" key="4">
    <source>
        <dbReference type="EMBL" id="ODN72616.1"/>
    </source>
</evidence>
<gene>
    <name evidence="4" type="primary">bdlA_1</name>
    <name evidence="4" type="ORF">A6302_00109</name>
</gene>